<dbReference type="AlphaFoldDB" id="A0A2T4BX94"/>
<evidence type="ECO:0000256" key="1">
    <source>
        <dbReference type="SAM" id="MobiDB-lite"/>
    </source>
</evidence>
<sequence>MSTSNTPEKTANPPANAEAKALPLTQAPAHSSLWLMGFCRHHAGASNRQSVCLSTAHVPLHQNLRLQRQR</sequence>
<keyword evidence="3" id="KW-1185">Reference proteome</keyword>
<feature type="region of interest" description="Disordered" evidence="1">
    <location>
        <begin position="1"/>
        <end position="24"/>
    </location>
</feature>
<evidence type="ECO:0000313" key="2">
    <source>
        <dbReference type="EMBL" id="PTB73884.1"/>
    </source>
</evidence>
<reference evidence="2 3" key="1">
    <citation type="submission" date="2016-07" db="EMBL/GenBank/DDBJ databases">
        <title>Multiple horizontal gene transfer events from other fungi enriched the ability of initially mycotrophic Trichoderma (Ascomycota) to feed on dead plant biomass.</title>
        <authorList>
            <consortium name="DOE Joint Genome Institute"/>
            <person name="Aerts A."/>
            <person name="Atanasova L."/>
            <person name="Chenthamara K."/>
            <person name="Zhang J."/>
            <person name="Grujic M."/>
            <person name="Henrissat B."/>
            <person name="Kuo A."/>
            <person name="Salamov A."/>
            <person name="Lipzen A."/>
            <person name="Labutti K."/>
            <person name="Barry K."/>
            <person name="Miao Y."/>
            <person name="Rahimi M.J."/>
            <person name="Shen Q."/>
            <person name="Grigoriev I.V."/>
            <person name="Kubicek C.P."/>
            <person name="Druzhinina I.S."/>
        </authorList>
    </citation>
    <scope>NUCLEOTIDE SEQUENCE [LARGE SCALE GENOMIC DNA]</scope>
    <source>
        <strain evidence="2 3">ATCC 18648</strain>
    </source>
</reference>
<protein>
    <submittedName>
        <fullName evidence="2">Uncharacterized protein</fullName>
    </submittedName>
</protein>
<proteinExistence type="predicted"/>
<dbReference type="EMBL" id="KZ679137">
    <property type="protein sequence ID" value="PTB73884.1"/>
    <property type="molecule type" value="Genomic_DNA"/>
</dbReference>
<gene>
    <name evidence="2" type="ORF">M440DRAFT_1404088</name>
</gene>
<organism evidence="2 3">
    <name type="scientific">Trichoderma longibrachiatum ATCC 18648</name>
    <dbReference type="NCBI Taxonomy" id="983965"/>
    <lineage>
        <taxon>Eukaryota</taxon>
        <taxon>Fungi</taxon>
        <taxon>Dikarya</taxon>
        <taxon>Ascomycota</taxon>
        <taxon>Pezizomycotina</taxon>
        <taxon>Sordariomycetes</taxon>
        <taxon>Hypocreomycetidae</taxon>
        <taxon>Hypocreales</taxon>
        <taxon>Hypocreaceae</taxon>
        <taxon>Trichoderma</taxon>
    </lineage>
</organism>
<dbReference type="Proteomes" id="UP000240760">
    <property type="component" value="Unassembled WGS sequence"/>
</dbReference>
<name>A0A2T4BX94_TRILO</name>
<evidence type="ECO:0000313" key="3">
    <source>
        <dbReference type="Proteomes" id="UP000240760"/>
    </source>
</evidence>
<accession>A0A2T4BX94</accession>